<evidence type="ECO:0000313" key="3">
    <source>
        <dbReference type="Proteomes" id="UP000765509"/>
    </source>
</evidence>
<feature type="compositionally biased region" description="Acidic residues" evidence="1">
    <location>
        <begin position="19"/>
        <end position="35"/>
    </location>
</feature>
<dbReference type="EMBL" id="AVOT02001224">
    <property type="protein sequence ID" value="MBW0466155.1"/>
    <property type="molecule type" value="Genomic_DNA"/>
</dbReference>
<sequence length="92" mass="10079">MEGAEPSNISKTSFKGIGEDGEEKEENYVEEEELEGAQVLPEPVGKSKTTGGQTPYQYNKPVSHQSETSLLPIMKKITQIVANIQEELPSEA</sequence>
<feature type="region of interest" description="Disordered" evidence="1">
    <location>
        <begin position="1"/>
        <end position="64"/>
    </location>
</feature>
<organism evidence="2 3">
    <name type="scientific">Austropuccinia psidii MF-1</name>
    <dbReference type="NCBI Taxonomy" id="1389203"/>
    <lineage>
        <taxon>Eukaryota</taxon>
        <taxon>Fungi</taxon>
        <taxon>Dikarya</taxon>
        <taxon>Basidiomycota</taxon>
        <taxon>Pucciniomycotina</taxon>
        <taxon>Pucciniomycetes</taxon>
        <taxon>Pucciniales</taxon>
        <taxon>Sphaerophragmiaceae</taxon>
        <taxon>Austropuccinia</taxon>
    </lineage>
</organism>
<reference evidence="2" key="1">
    <citation type="submission" date="2021-03" db="EMBL/GenBank/DDBJ databases">
        <title>Draft genome sequence of rust myrtle Austropuccinia psidii MF-1, a brazilian biotype.</title>
        <authorList>
            <person name="Quecine M.C."/>
            <person name="Pachon D.M.R."/>
            <person name="Bonatelli M.L."/>
            <person name="Correr F.H."/>
            <person name="Franceschini L.M."/>
            <person name="Leite T.F."/>
            <person name="Margarido G.R.A."/>
            <person name="Almeida C.A."/>
            <person name="Ferrarezi J.A."/>
            <person name="Labate C.A."/>
        </authorList>
    </citation>
    <scope>NUCLEOTIDE SEQUENCE</scope>
    <source>
        <strain evidence="2">MF-1</strain>
    </source>
</reference>
<name>A0A9Q3BJT8_9BASI</name>
<gene>
    <name evidence="2" type="ORF">O181_005870</name>
</gene>
<protein>
    <submittedName>
        <fullName evidence="2">Uncharacterized protein</fullName>
    </submittedName>
</protein>
<accession>A0A9Q3BJT8</accession>
<dbReference type="AlphaFoldDB" id="A0A9Q3BJT8"/>
<keyword evidence="3" id="KW-1185">Reference proteome</keyword>
<dbReference type="Proteomes" id="UP000765509">
    <property type="component" value="Unassembled WGS sequence"/>
</dbReference>
<evidence type="ECO:0000256" key="1">
    <source>
        <dbReference type="SAM" id="MobiDB-lite"/>
    </source>
</evidence>
<proteinExistence type="predicted"/>
<feature type="compositionally biased region" description="Polar residues" evidence="1">
    <location>
        <begin position="47"/>
        <end position="64"/>
    </location>
</feature>
<evidence type="ECO:0000313" key="2">
    <source>
        <dbReference type="EMBL" id="MBW0466155.1"/>
    </source>
</evidence>
<comment type="caution">
    <text evidence="2">The sequence shown here is derived from an EMBL/GenBank/DDBJ whole genome shotgun (WGS) entry which is preliminary data.</text>
</comment>